<dbReference type="AlphaFoldDB" id="A0A9W6P4A7"/>
<name>A0A9W6P4A7_9ACTN</name>
<organism evidence="2 3">
    <name type="scientific">Nocardiopsis ansamitocini</name>
    <dbReference type="NCBI Taxonomy" id="1670832"/>
    <lineage>
        <taxon>Bacteria</taxon>
        <taxon>Bacillati</taxon>
        <taxon>Actinomycetota</taxon>
        <taxon>Actinomycetes</taxon>
        <taxon>Streptosporangiales</taxon>
        <taxon>Nocardiopsidaceae</taxon>
        <taxon>Nocardiopsis</taxon>
    </lineage>
</organism>
<keyword evidence="1" id="KW-0732">Signal</keyword>
<protein>
    <submittedName>
        <fullName evidence="2">Uncharacterized protein</fullName>
    </submittedName>
</protein>
<evidence type="ECO:0000256" key="1">
    <source>
        <dbReference type="SAM" id="SignalP"/>
    </source>
</evidence>
<keyword evidence="3" id="KW-1185">Reference proteome</keyword>
<sequence length="110" mass="12139">MNRKTLARIAFAAITVPALAFGAPAMAMADSSYHEQTTAAGAQGAYSHSVHSQAGNRGHDGDGYYYNSGYRHHGGWYHRSGWHHNHGWHHGGWNHNSGWHHGGGHGWHHR</sequence>
<dbReference type="Proteomes" id="UP001165092">
    <property type="component" value="Unassembled WGS sequence"/>
</dbReference>
<reference evidence="2" key="1">
    <citation type="submission" date="2023-02" db="EMBL/GenBank/DDBJ databases">
        <title>Nocardiopsis ansamitocini NBRC 112285.</title>
        <authorList>
            <person name="Ichikawa N."/>
            <person name="Sato H."/>
            <person name="Tonouchi N."/>
        </authorList>
    </citation>
    <scope>NUCLEOTIDE SEQUENCE</scope>
    <source>
        <strain evidence="2">NBRC 112285</strain>
    </source>
</reference>
<proteinExistence type="predicted"/>
<dbReference type="EMBL" id="BSQG01000002">
    <property type="protein sequence ID" value="GLU47065.1"/>
    <property type="molecule type" value="Genomic_DNA"/>
</dbReference>
<feature type="chain" id="PRO_5040832647" evidence="1">
    <location>
        <begin position="21"/>
        <end position="110"/>
    </location>
</feature>
<evidence type="ECO:0000313" key="3">
    <source>
        <dbReference type="Proteomes" id="UP001165092"/>
    </source>
</evidence>
<evidence type="ECO:0000313" key="2">
    <source>
        <dbReference type="EMBL" id="GLU47065.1"/>
    </source>
</evidence>
<gene>
    <name evidence="2" type="ORF">Nans01_14160</name>
</gene>
<comment type="caution">
    <text evidence="2">The sequence shown here is derived from an EMBL/GenBank/DDBJ whole genome shotgun (WGS) entry which is preliminary data.</text>
</comment>
<feature type="signal peptide" evidence="1">
    <location>
        <begin position="1"/>
        <end position="20"/>
    </location>
</feature>
<dbReference type="RefSeq" id="WP_285758042.1">
    <property type="nucleotide sequence ID" value="NZ_BSQG01000002.1"/>
</dbReference>
<accession>A0A9W6P4A7</accession>